<evidence type="ECO:0000313" key="1">
    <source>
        <dbReference type="EMBL" id="KIK29413.1"/>
    </source>
</evidence>
<protein>
    <submittedName>
        <fullName evidence="1">Uncharacterized protein</fullName>
    </submittedName>
</protein>
<proteinExistence type="predicted"/>
<reference evidence="1 2" key="1">
    <citation type="submission" date="2014-04" db="EMBL/GenBank/DDBJ databases">
        <authorList>
            <consortium name="DOE Joint Genome Institute"/>
            <person name="Kuo A."/>
            <person name="Kohler A."/>
            <person name="Costa M.D."/>
            <person name="Nagy L.G."/>
            <person name="Floudas D."/>
            <person name="Copeland A."/>
            <person name="Barry K.W."/>
            <person name="Cichocki N."/>
            <person name="Veneault-Fourrey C."/>
            <person name="LaButti K."/>
            <person name="Lindquist E.A."/>
            <person name="Lipzen A."/>
            <person name="Lundell T."/>
            <person name="Morin E."/>
            <person name="Murat C."/>
            <person name="Sun H."/>
            <person name="Tunlid A."/>
            <person name="Henrissat B."/>
            <person name="Grigoriev I.V."/>
            <person name="Hibbett D.S."/>
            <person name="Martin F."/>
            <person name="Nordberg H.P."/>
            <person name="Cantor M.N."/>
            <person name="Hua S.X."/>
        </authorList>
    </citation>
    <scope>NUCLEOTIDE SEQUENCE [LARGE SCALE GENOMIC DNA]</scope>
    <source>
        <strain evidence="1 2">441</strain>
    </source>
</reference>
<sequence>MSRTVEAAQVCRLPRLTKQTRYYTHNVTAGFHPQPKACVGPDSPVSDSSHSCISILPMSCILHAGCT</sequence>
<keyword evidence="2" id="KW-1185">Reference proteome</keyword>
<name>A0A0D0ABM6_9AGAM</name>
<accession>A0A0D0ABM6</accession>
<gene>
    <name evidence="1" type="ORF">PISMIDRAFT_672105</name>
</gene>
<reference evidence="2" key="2">
    <citation type="submission" date="2015-01" db="EMBL/GenBank/DDBJ databases">
        <title>Evolutionary Origins and Diversification of the Mycorrhizal Mutualists.</title>
        <authorList>
            <consortium name="DOE Joint Genome Institute"/>
            <consortium name="Mycorrhizal Genomics Consortium"/>
            <person name="Kohler A."/>
            <person name="Kuo A."/>
            <person name="Nagy L.G."/>
            <person name="Floudas D."/>
            <person name="Copeland A."/>
            <person name="Barry K.W."/>
            <person name="Cichocki N."/>
            <person name="Veneault-Fourrey C."/>
            <person name="LaButti K."/>
            <person name="Lindquist E.A."/>
            <person name="Lipzen A."/>
            <person name="Lundell T."/>
            <person name="Morin E."/>
            <person name="Murat C."/>
            <person name="Riley R."/>
            <person name="Ohm R."/>
            <person name="Sun H."/>
            <person name="Tunlid A."/>
            <person name="Henrissat B."/>
            <person name="Grigoriev I.V."/>
            <person name="Hibbett D.S."/>
            <person name="Martin F."/>
        </authorList>
    </citation>
    <scope>NUCLEOTIDE SEQUENCE [LARGE SCALE GENOMIC DNA]</scope>
    <source>
        <strain evidence="2">441</strain>
    </source>
</reference>
<dbReference type="HOGENOM" id="CLU_2813382_0_0_1"/>
<dbReference type="Proteomes" id="UP000054018">
    <property type="component" value="Unassembled WGS sequence"/>
</dbReference>
<dbReference type="EMBL" id="KN833689">
    <property type="protein sequence ID" value="KIK29413.1"/>
    <property type="molecule type" value="Genomic_DNA"/>
</dbReference>
<evidence type="ECO:0000313" key="2">
    <source>
        <dbReference type="Proteomes" id="UP000054018"/>
    </source>
</evidence>
<organism evidence="1 2">
    <name type="scientific">Pisolithus microcarpus 441</name>
    <dbReference type="NCBI Taxonomy" id="765257"/>
    <lineage>
        <taxon>Eukaryota</taxon>
        <taxon>Fungi</taxon>
        <taxon>Dikarya</taxon>
        <taxon>Basidiomycota</taxon>
        <taxon>Agaricomycotina</taxon>
        <taxon>Agaricomycetes</taxon>
        <taxon>Agaricomycetidae</taxon>
        <taxon>Boletales</taxon>
        <taxon>Sclerodermatineae</taxon>
        <taxon>Pisolithaceae</taxon>
        <taxon>Pisolithus</taxon>
    </lineage>
</organism>
<dbReference type="AlphaFoldDB" id="A0A0D0ABM6"/>